<organism evidence="3 4">
    <name type="scientific">Steinernema glaseri</name>
    <dbReference type="NCBI Taxonomy" id="37863"/>
    <lineage>
        <taxon>Eukaryota</taxon>
        <taxon>Metazoa</taxon>
        <taxon>Ecdysozoa</taxon>
        <taxon>Nematoda</taxon>
        <taxon>Chromadorea</taxon>
        <taxon>Rhabditida</taxon>
        <taxon>Tylenchina</taxon>
        <taxon>Panagrolaimomorpha</taxon>
        <taxon>Strongyloidoidea</taxon>
        <taxon>Steinernematidae</taxon>
        <taxon>Steinernema</taxon>
    </lineage>
</organism>
<evidence type="ECO:0000256" key="2">
    <source>
        <dbReference type="SAM" id="Phobius"/>
    </source>
</evidence>
<keyword evidence="3" id="KW-1185">Reference proteome</keyword>
<name>A0A1I7Z2B7_9BILA</name>
<keyword evidence="2" id="KW-0812">Transmembrane</keyword>
<evidence type="ECO:0000256" key="1">
    <source>
        <dbReference type="SAM" id="MobiDB-lite"/>
    </source>
</evidence>
<dbReference type="WBParaSite" id="L893_g22102.t1">
    <property type="protein sequence ID" value="L893_g22102.t1"/>
    <property type="gene ID" value="L893_g22102"/>
</dbReference>
<keyword evidence="2" id="KW-1133">Transmembrane helix</keyword>
<evidence type="ECO:0000313" key="3">
    <source>
        <dbReference type="Proteomes" id="UP000095287"/>
    </source>
</evidence>
<dbReference type="AlphaFoldDB" id="A0A1I7Z2B7"/>
<accession>A0A1I7Z2B7</accession>
<feature type="region of interest" description="Disordered" evidence="1">
    <location>
        <begin position="88"/>
        <end position="108"/>
    </location>
</feature>
<evidence type="ECO:0000313" key="4">
    <source>
        <dbReference type="WBParaSite" id="L893_g22102.t1"/>
    </source>
</evidence>
<sequence>MRHEHLLEAMIKQGDNSRRTNTTCDVFQKSAPQDAHWKDQCTRQTCLSVLQKLSDRTRLLSSYKEVANRAHVTSFVDAAELVDREWLKSGGQPPAAPAPAPPDVNAPQPRITEAAHIPAPGGQAVTIFESFDVSSSRQDNEVYKNSEKKGRYATERSREPFTSKRIRRGGVPLNNRPVYFFVFSALFFIVSVACFAFLAISKMALIAP</sequence>
<proteinExistence type="predicted"/>
<keyword evidence="2" id="KW-0472">Membrane</keyword>
<reference evidence="4" key="1">
    <citation type="submission" date="2016-11" db="UniProtKB">
        <authorList>
            <consortium name="WormBaseParasite"/>
        </authorList>
    </citation>
    <scope>IDENTIFICATION</scope>
</reference>
<dbReference type="Proteomes" id="UP000095287">
    <property type="component" value="Unplaced"/>
</dbReference>
<protein>
    <submittedName>
        <fullName evidence="4">LEM domain-containing protein</fullName>
    </submittedName>
</protein>
<feature type="compositionally biased region" description="Pro residues" evidence="1">
    <location>
        <begin position="94"/>
        <end position="104"/>
    </location>
</feature>
<feature type="transmembrane region" description="Helical" evidence="2">
    <location>
        <begin position="178"/>
        <end position="200"/>
    </location>
</feature>